<sequence length="365" mass="39564">MPRIVVVGAGVSGLTSALLLARNKENVVTVVAKHMPGDYDIEYTSPWAGANVLPMSVEVDSRWERETWKELSRLAAEVPSSGIHFQKARVLCREQEAHGRGKGMLTDPLFDENPWYSTMFSDYTLIPRHNLPPGIHSGAEFTSVCINTAIYLPWLVSQCIALGVVFRRASLKHICEAAFLSHAPPNGWPVIVVNATGLQARRLGGVADPAVYPVRGQVVVVRNEAPAMVVTSGTDDGDDEVLYTMTRAAGGGTVIGGTYQPHSWDANPDPNVAIRIMKRAVEAQPELTGGKGIEGLDVVRHGVGLRPAREGGVRIETELINGTWVVHNYGHAGWGYQGSYGCAERVVELVDEIELEEGVAELTIQ</sequence>
<evidence type="ECO:0000256" key="2">
    <source>
        <dbReference type="ARBA" id="ARBA00006730"/>
    </source>
</evidence>
<protein>
    <recommendedName>
        <fullName evidence="6">FAD dependent oxidoreductase domain-containing protein</fullName>
    </recommendedName>
</protein>
<comment type="cofactor">
    <cofactor evidence="1">
        <name>FAD</name>
        <dbReference type="ChEBI" id="CHEBI:57692"/>
    </cofactor>
</comment>
<dbReference type="SUPFAM" id="SSF54373">
    <property type="entry name" value="FAD-linked reductases, C-terminal domain"/>
    <property type="match status" value="1"/>
</dbReference>
<dbReference type="Pfam" id="PF01266">
    <property type="entry name" value="DAO"/>
    <property type="match status" value="1"/>
</dbReference>
<dbReference type="PANTHER" id="PTHR11530:SF16">
    <property type="entry name" value="D-AMINO ACID OXIDASE (AFU_ORTHOLOGUE AFUA_5G11290)"/>
    <property type="match status" value="1"/>
</dbReference>
<keyword evidence="3" id="KW-0285">Flavoprotein</keyword>
<keyword evidence="5" id="KW-0560">Oxidoreductase</keyword>
<dbReference type="EMBL" id="JAZHXJ010000139">
    <property type="protein sequence ID" value="KAL1872330.1"/>
    <property type="molecule type" value="Genomic_DNA"/>
</dbReference>
<evidence type="ECO:0000256" key="3">
    <source>
        <dbReference type="ARBA" id="ARBA00022630"/>
    </source>
</evidence>
<name>A0ABR3X923_9PEZI</name>
<evidence type="ECO:0000313" key="8">
    <source>
        <dbReference type="Proteomes" id="UP001586593"/>
    </source>
</evidence>
<dbReference type="InterPro" id="IPR023209">
    <property type="entry name" value="DAO"/>
</dbReference>
<proteinExistence type="inferred from homology"/>
<dbReference type="Gene3D" id="3.30.9.10">
    <property type="entry name" value="D-Amino Acid Oxidase, subunit A, domain 2"/>
    <property type="match status" value="1"/>
</dbReference>
<evidence type="ECO:0000313" key="7">
    <source>
        <dbReference type="EMBL" id="KAL1872330.1"/>
    </source>
</evidence>
<comment type="caution">
    <text evidence="7">The sequence shown here is derived from an EMBL/GenBank/DDBJ whole genome shotgun (WGS) entry which is preliminary data.</text>
</comment>
<gene>
    <name evidence="7" type="ORF">VTK73DRAFT_1561</name>
</gene>
<dbReference type="PIRSF" id="PIRSF000189">
    <property type="entry name" value="D-aa_oxidase"/>
    <property type="match status" value="1"/>
</dbReference>
<evidence type="ECO:0000256" key="1">
    <source>
        <dbReference type="ARBA" id="ARBA00001974"/>
    </source>
</evidence>
<accession>A0ABR3X923</accession>
<organism evidence="7 8">
    <name type="scientific">Phialemonium thermophilum</name>
    <dbReference type="NCBI Taxonomy" id="223376"/>
    <lineage>
        <taxon>Eukaryota</taxon>
        <taxon>Fungi</taxon>
        <taxon>Dikarya</taxon>
        <taxon>Ascomycota</taxon>
        <taxon>Pezizomycotina</taxon>
        <taxon>Sordariomycetes</taxon>
        <taxon>Sordariomycetidae</taxon>
        <taxon>Cephalothecales</taxon>
        <taxon>Cephalothecaceae</taxon>
        <taxon>Phialemonium</taxon>
    </lineage>
</organism>
<dbReference type="Proteomes" id="UP001586593">
    <property type="component" value="Unassembled WGS sequence"/>
</dbReference>
<evidence type="ECO:0000256" key="4">
    <source>
        <dbReference type="ARBA" id="ARBA00022827"/>
    </source>
</evidence>
<dbReference type="Gene3D" id="3.40.50.720">
    <property type="entry name" value="NAD(P)-binding Rossmann-like Domain"/>
    <property type="match status" value="1"/>
</dbReference>
<dbReference type="InterPro" id="IPR006181">
    <property type="entry name" value="D-amino_acid_oxidase_CS"/>
</dbReference>
<dbReference type="PANTHER" id="PTHR11530">
    <property type="entry name" value="D-AMINO ACID OXIDASE"/>
    <property type="match status" value="1"/>
</dbReference>
<dbReference type="SUPFAM" id="SSF51971">
    <property type="entry name" value="Nucleotide-binding domain"/>
    <property type="match status" value="1"/>
</dbReference>
<keyword evidence="4" id="KW-0274">FAD</keyword>
<feature type="domain" description="FAD dependent oxidoreductase" evidence="6">
    <location>
        <begin position="3"/>
        <end position="349"/>
    </location>
</feature>
<comment type="similarity">
    <text evidence="2">Belongs to the DAMOX/DASOX family.</text>
</comment>
<dbReference type="InterPro" id="IPR006076">
    <property type="entry name" value="FAD-dep_OxRdtase"/>
</dbReference>
<evidence type="ECO:0000256" key="5">
    <source>
        <dbReference type="ARBA" id="ARBA00023002"/>
    </source>
</evidence>
<evidence type="ECO:0000259" key="6">
    <source>
        <dbReference type="Pfam" id="PF01266"/>
    </source>
</evidence>
<reference evidence="7 8" key="1">
    <citation type="journal article" date="2024" name="Commun. Biol.">
        <title>Comparative genomic analysis of thermophilic fungi reveals convergent evolutionary adaptations and gene losses.</title>
        <authorList>
            <person name="Steindorff A.S."/>
            <person name="Aguilar-Pontes M.V."/>
            <person name="Robinson A.J."/>
            <person name="Andreopoulos B."/>
            <person name="LaButti K."/>
            <person name="Kuo A."/>
            <person name="Mondo S."/>
            <person name="Riley R."/>
            <person name="Otillar R."/>
            <person name="Haridas S."/>
            <person name="Lipzen A."/>
            <person name="Grimwood J."/>
            <person name="Schmutz J."/>
            <person name="Clum A."/>
            <person name="Reid I.D."/>
            <person name="Moisan M.C."/>
            <person name="Butler G."/>
            <person name="Nguyen T.T.M."/>
            <person name="Dewar K."/>
            <person name="Conant G."/>
            <person name="Drula E."/>
            <person name="Henrissat B."/>
            <person name="Hansel C."/>
            <person name="Singer S."/>
            <person name="Hutchinson M.I."/>
            <person name="de Vries R.P."/>
            <person name="Natvig D.O."/>
            <person name="Powell A.J."/>
            <person name="Tsang A."/>
            <person name="Grigoriev I.V."/>
        </authorList>
    </citation>
    <scope>NUCLEOTIDE SEQUENCE [LARGE SCALE GENOMIC DNA]</scope>
    <source>
        <strain evidence="7 8">ATCC 24622</strain>
    </source>
</reference>
<keyword evidence="8" id="KW-1185">Reference proteome</keyword>
<dbReference type="PROSITE" id="PS00677">
    <property type="entry name" value="DAO"/>
    <property type="match status" value="1"/>
</dbReference>